<feature type="domain" description="Methyltransferase" evidence="2">
    <location>
        <begin position="37"/>
        <end position="125"/>
    </location>
</feature>
<dbReference type="OrthoDB" id="9804312at2"/>
<protein>
    <submittedName>
        <fullName evidence="3">Tellurite resistance protein TehB</fullName>
    </submittedName>
</protein>
<evidence type="ECO:0000313" key="4">
    <source>
        <dbReference type="Proteomes" id="UP000315471"/>
    </source>
</evidence>
<dbReference type="GO" id="GO:0016740">
    <property type="term" value="F:transferase activity"/>
    <property type="evidence" value="ECO:0007669"/>
    <property type="project" value="UniProtKB-KW"/>
</dbReference>
<dbReference type="PANTHER" id="PTHR43861:SF3">
    <property type="entry name" value="PUTATIVE (AFU_ORTHOLOGUE AFUA_2G14390)-RELATED"/>
    <property type="match status" value="1"/>
</dbReference>
<dbReference type="InterPro" id="IPR029063">
    <property type="entry name" value="SAM-dependent_MTases_sf"/>
</dbReference>
<organism evidence="3 4">
    <name type="scientific">Novipirellula aureliae</name>
    <dbReference type="NCBI Taxonomy" id="2527966"/>
    <lineage>
        <taxon>Bacteria</taxon>
        <taxon>Pseudomonadati</taxon>
        <taxon>Planctomycetota</taxon>
        <taxon>Planctomycetia</taxon>
        <taxon>Pirellulales</taxon>
        <taxon>Pirellulaceae</taxon>
        <taxon>Novipirellula</taxon>
    </lineage>
</organism>
<dbReference type="Pfam" id="PF13649">
    <property type="entry name" value="Methyltransf_25"/>
    <property type="match status" value="1"/>
</dbReference>
<comment type="caution">
    <text evidence="3">The sequence shown here is derived from an EMBL/GenBank/DDBJ whole genome shotgun (WGS) entry which is preliminary data.</text>
</comment>
<reference evidence="3 4" key="1">
    <citation type="submission" date="2019-02" db="EMBL/GenBank/DDBJ databases">
        <title>Deep-cultivation of Planctomycetes and their phenomic and genomic characterization uncovers novel biology.</title>
        <authorList>
            <person name="Wiegand S."/>
            <person name="Jogler M."/>
            <person name="Boedeker C."/>
            <person name="Pinto D."/>
            <person name="Vollmers J."/>
            <person name="Rivas-Marin E."/>
            <person name="Kohn T."/>
            <person name="Peeters S.H."/>
            <person name="Heuer A."/>
            <person name="Rast P."/>
            <person name="Oberbeckmann S."/>
            <person name="Bunk B."/>
            <person name="Jeske O."/>
            <person name="Meyerdierks A."/>
            <person name="Storesund J.E."/>
            <person name="Kallscheuer N."/>
            <person name="Luecker S."/>
            <person name="Lage O.M."/>
            <person name="Pohl T."/>
            <person name="Merkel B.J."/>
            <person name="Hornburger P."/>
            <person name="Mueller R.-W."/>
            <person name="Bruemmer F."/>
            <person name="Labrenz M."/>
            <person name="Spormann A.M."/>
            <person name="Op Den Camp H."/>
            <person name="Overmann J."/>
            <person name="Amann R."/>
            <person name="Jetten M.S.M."/>
            <person name="Mascher T."/>
            <person name="Medema M.H."/>
            <person name="Devos D.P."/>
            <person name="Kaster A.-K."/>
            <person name="Ovreas L."/>
            <person name="Rohde M."/>
            <person name="Galperin M.Y."/>
            <person name="Jogler C."/>
        </authorList>
    </citation>
    <scope>NUCLEOTIDE SEQUENCE [LARGE SCALE GENOMIC DNA]</scope>
    <source>
        <strain evidence="3 4">Q31b</strain>
    </source>
</reference>
<dbReference type="Gene3D" id="3.40.50.150">
    <property type="entry name" value="Vaccinia Virus protein VP39"/>
    <property type="match status" value="1"/>
</dbReference>
<dbReference type="EMBL" id="SJPY01000009">
    <property type="protein sequence ID" value="TWU35749.1"/>
    <property type="molecule type" value="Genomic_DNA"/>
</dbReference>
<name>A0A5C6DLG0_9BACT</name>
<dbReference type="Proteomes" id="UP000315471">
    <property type="component" value="Unassembled WGS sequence"/>
</dbReference>
<keyword evidence="1" id="KW-0808">Transferase</keyword>
<evidence type="ECO:0000313" key="3">
    <source>
        <dbReference type="EMBL" id="TWU35749.1"/>
    </source>
</evidence>
<dbReference type="RefSeq" id="WP_146602271.1">
    <property type="nucleotide sequence ID" value="NZ_SJPY01000009.1"/>
</dbReference>
<dbReference type="PANTHER" id="PTHR43861">
    <property type="entry name" value="TRANS-ACONITATE 2-METHYLTRANSFERASE-RELATED"/>
    <property type="match status" value="1"/>
</dbReference>
<dbReference type="InterPro" id="IPR041698">
    <property type="entry name" value="Methyltransf_25"/>
</dbReference>
<accession>A0A5C6DLG0</accession>
<sequence length="199" mass="21459">MESQWNQRYSADGFAYGAAPNEFLVSVIDRLPRGPALSLAEGEGRNAVYLAKAGFDVTAVDQSEVGLAKAQAFARDQGVSIKTVQADLRDFVIKPDQWAAIVSIFCHLPETVRASLHSRVSAGLRIRGMFVLEAYTPNQCGRGTGGPPTPDLTVSLADLQNELAGLELLHGCELERHVNEGRYHTGLGSVVQLLASRIV</sequence>
<dbReference type="SUPFAM" id="SSF53335">
    <property type="entry name" value="S-adenosyl-L-methionine-dependent methyltransferases"/>
    <property type="match status" value="1"/>
</dbReference>
<evidence type="ECO:0000259" key="2">
    <source>
        <dbReference type="Pfam" id="PF13649"/>
    </source>
</evidence>
<dbReference type="AlphaFoldDB" id="A0A5C6DLG0"/>
<gene>
    <name evidence="3" type="ORF">Q31b_51840</name>
</gene>
<proteinExistence type="predicted"/>
<evidence type="ECO:0000256" key="1">
    <source>
        <dbReference type="ARBA" id="ARBA00022679"/>
    </source>
</evidence>
<keyword evidence="4" id="KW-1185">Reference proteome</keyword>